<gene>
    <name evidence="1" type="ORF">C1H87_10125</name>
</gene>
<dbReference type="EMBL" id="CP025791">
    <property type="protein sequence ID" value="AUP79034.1"/>
    <property type="molecule type" value="Genomic_DNA"/>
</dbReference>
<accession>A0A2K9PPR3</accession>
<keyword evidence="2" id="KW-1185">Reference proteome</keyword>
<reference evidence="1 2" key="1">
    <citation type="submission" date="2018-01" db="EMBL/GenBank/DDBJ databases">
        <title>Complete genome sequence of Flavivirga eckloniae ECD14 isolated from seaweed Ecklonia cava.</title>
        <authorList>
            <person name="Lee J.H."/>
            <person name="Baik K.S."/>
            <person name="Seong C.N."/>
        </authorList>
    </citation>
    <scope>NUCLEOTIDE SEQUENCE [LARGE SCALE GENOMIC DNA]</scope>
    <source>
        <strain evidence="1 2">ECD14</strain>
    </source>
</reference>
<sequence length="68" mass="8010">MMLKMKGIFINIVNKFLTKVYKNGFLVKILRITQNIENQLFINKKSSLSPVKRVPNISKKFTKNYSLF</sequence>
<evidence type="ECO:0000313" key="1">
    <source>
        <dbReference type="EMBL" id="AUP79034.1"/>
    </source>
</evidence>
<dbReference type="AlphaFoldDB" id="A0A2K9PPR3"/>
<dbReference type="Proteomes" id="UP000235826">
    <property type="component" value="Chromosome"/>
</dbReference>
<name>A0A2K9PPR3_9FLAO</name>
<proteinExistence type="predicted"/>
<protein>
    <submittedName>
        <fullName evidence="1">Uncharacterized protein</fullName>
    </submittedName>
</protein>
<organism evidence="1 2">
    <name type="scientific">Flavivirga eckloniae</name>
    <dbReference type="NCBI Taxonomy" id="1803846"/>
    <lineage>
        <taxon>Bacteria</taxon>
        <taxon>Pseudomonadati</taxon>
        <taxon>Bacteroidota</taxon>
        <taxon>Flavobacteriia</taxon>
        <taxon>Flavobacteriales</taxon>
        <taxon>Flavobacteriaceae</taxon>
        <taxon>Flavivirga</taxon>
    </lineage>
</organism>
<dbReference type="KEGG" id="fek:C1H87_10125"/>
<evidence type="ECO:0000313" key="2">
    <source>
        <dbReference type="Proteomes" id="UP000235826"/>
    </source>
</evidence>